<evidence type="ECO:0000313" key="1">
    <source>
        <dbReference type="EMBL" id="MBT1703600.1"/>
    </source>
</evidence>
<dbReference type="RefSeq" id="WP_254153563.1">
    <property type="nucleotide sequence ID" value="NZ_JAHESD010000017.1"/>
</dbReference>
<protein>
    <submittedName>
        <fullName evidence="1">Uncharacterized protein</fullName>
    </submittedName>
</protein>
<proteinExistence type="predicted"/>
<comment type="caution">
    <text evidence="1">The sequence shown here is derived from an EMBL/GenBank/DDBJ whole genome shotgun (WGS) entry which is preliminary data.</text>
</comment>
<dbReference type="EMBL" id="JAHESD010000017">
    <property type="protein sequence ID" value="MBT1703600.1"/>
    <property type="molecule type" value="Genomic_DNA"/>
</dbReference>
<dbReference type="Proteomes" id="UP000772618">
    <property type="component" value="Unassembled WGS sequence"/>
</dbReference>
<name>A0ABS5VQ90_9BACT</name>
<reference evidence="1 2" key="1">
    <citation type="submission" date="2021-05" db="EMBL/GenBank/DDBJ databases">
        <title>A Polyphasic approach of four new species of the genus Ohtaekwangia: Ohtaekwangia histidinii sp. nov., Ohtaekwangia cretensis sp. nov., Ohtaekwangia indiensis sp. nov., Ohtaekwangia reichenbachii sp. nov. from diverse environment.</title>
        <authorList>
            <person name="Octaviana S."/>
        </authorList>
    </citation>
    <scope>NUCLEOTIDE SEQUENCE [LARGE SCALE GENOMIC DNA]</scope>
    <source>
        <strain evidence="1 2">PWU20</strain>
    </source>
</reference>
<gene>
    <name evidence="1" type="ORF">KK060_09940</name>
</gene>
<accession>A0ABS5VQ90</accession>
<evidence type="ECO:0000313" key="2">
    <source>
        <dbReference type="Proteomes" id="UP000772618"/>
    </source>
</evidence>
<keyword evidence="2" id="KW-1185">Reference proteome</keyword>
<sequence length="195" mass="22018">MLPKKDLMAIARLNPTIKGLQGGLGGIMFRQVRNKTIISAKPSAPKKQSEQQRMNRLKFKEATCYAKLMMKDPQKKAYYQHKAKKMRLPNAYTAAITSYLRKGNIDDVSIRKSNGKGEDSINVKVSKKDFAVNRVRVTVYNMDGTRLLSEMATKRGNGEFNFCCTDGITLNTLMKVVVEIDEPGWKAVRREIIIG</sequence>
<organism evidence="1 2">
    <name type="scientific">Chryseosolibacter indicus</name>
    <dbReference type="NCBI Taxonomy" id="2782351"/>
    <lineage>
        <taxon>Bacteria</taxon>
        <taxon>Pseudomonadati</taxon>
        <taxon>Bacteroidota</taxon>
        <taxon>Cytophagia</taxon>
        <taxon>Cytophagales</taxon>
        <taxon>Chryseotaleaceae</taxon>
        <taxon>Chryseosolibacter</taxon>
    </lineage>
</organism>